<name>A0A9E5DC85_9EURY</name>
<proteinExistence type="predicted"/>
<reference evidence="1" key="1">
    <citation type="journal article" date="2021" name="mSystems">
        <title>Bacteria and Archaea Synergistically Convert Glycine Betaine to Biogenic Methane in the Formosa Cold Seep of the South China Sea.</title>
        <authorList>
            <person name="Li L."/>
            <person name="Zhang W."/>
            <person name="Zhang S."/>
            <person name="Song L."/>
            <person name="Sun Q."/>
            <person name="Zhang H."/>
            <person name="Xiang H."/>
            <person name="Dong X."/>
        </authorList>
    </citation>
    <scope>NUCLEOTIDE SEQUENCE</scope>
    <source>
        <strain evidence="1">LLY</strain>
    </source>
</reference>
<gene>
    <name evidence="1" type="ORF">KDK67_07690</name>
</gene>
<dbReference type="AlphaFoldDB" id="A0A9E5DC85"/>
<sequence>MSERHRSIPFLLKKYSENDYNHILDFAEFYFLSATVMLLELQPVDAERLLYIATEIWPDRQTLFGTNTDYQVIILGIALKVCKESNRNSDSVVGAMEYYTKWYYCPDQPQKYLTSVYKACETVETIIDGKNL</sequence>
<comment type="caution">
    <text evidence="1">The sequence shown here is derived from an EMBL/GenBank/DDBJ whole genome shotgun (WGS) entry which is preliminary data.</text>
</comment>
<evidence type="ECO:0000313" key="1">
    <source>
        <dbReference type="EMBL" id="MCM1986874.1"/>
    </source>
</evidence>
<accession>A0A9E5DC85</accession>
<protein>
    <submittedName>
        <fullName evidence="1">Uncharacterized protein</fullName>
    </submittedName>
</protein>
<keyword evidence="2" id="KW-1185">Reference proteome</keyword>
<reference evidence="1" key="2">
    <citation type="submission" date="2021-04" db="EMBL/GenBank/DDBJ databases">
        <authorList>
            <person name="Dong X."/>
        </authorList>
    </citation>
    <scope>NUCLEOTIDE SEQUENCE</scope>
    <source>
        <strain evidence="1">LLY</strain>
    </source>
</reference>
<evidence type="ECO:0000313" key="2">
    <source>
        <dbReference type="Proteomes" id="UP001056766"/>
    </source>
</evidence>
<dbReference type="EMBL" id="JAGSOI010000026">
    <property type="protein sequence ID" value="MCM1986874.1"/>
    <property type="molecule type" value="Genomic_DNA"/>
</dbReference>
<dbReference type="Proteomes" id="UP001056766">
    <property type="component" value="Unassembled WGS sequence"/>
</dbReference>
<dbReference type="RefSeq" id="WP_250868223.1">
    <property type="nucleotide sequence ID" value="NZ_JAGSOI010000026.1"/>
</dbReference>
<organism evidence="1 2">
    <name type="scientific">Methanococcoides seepicolus</name>
    <dbReference type="NCBI Taxonomy" id="2828780"/>
    <lineage>
        <taxon>Archaea</taxon>
        <taxon>Methanobacteriati</taxon>
        <taxon>Methanobacteriota</taxon>
        <taxon>Stenosarchaea group</taxon>
        <taxon>Methanomicrobia</taxon>
        <taxon>Methanosarcinales</taxon>
        <taxon>Methanosarcinaceae</taxon>
        <taxon>Methanococcoides</taxon>
    </lineage>
</organism>